<name>A0A0B6XCC4_XENBV</name>
<dbReference type="AlphaFoldDB" id="A0A0B6XCC4"/>
<evidence type="ECO:0000313" key="2">
    <source>
        <dbReference type="EMBL" id="CDM90403.1"/>
    </source>
</evidence>
<organism evidence="2 3">
    <name type="scientific">Xenorhabdus bovienii</name>
    <name type="common">Xenorhabdus nematophila subsp. bovienii</name>
    <dbReference type="NCBI Taxonomy" id="40576"/>
    <lineage>
        <taxon>Bacteria</taxon>
        <taxon>Pseudomonadati</taxon>
        <taxon>Pseudomonadota</taxon>
        <taxon>Gammaproteobacteria</taxon>
        <taxon>Enterobacterales</taxon>
        <taxon>Morganellaceae</taxon>
        <taxon>Xenorhabdus</taxon>
    </lineage>
</organism>
<evidence type="ECO:0008006" key="4">
    <source>
        <dbReference type="Google" id="ProtNLM"/>
    </source>
</evidence>
<dbReference type="KEGG" id="xbv:XBW1_0837"/>
<reference evidence="2 3" key="1">
    <citation type="submission" date="2014-02" db="EMBL/GenBank/DDBJ databases">
        <authorList>
            <person name="Genoscope - CEA"/>
        </authorList>
    </citation>
    <scope>NUCLEOTIDE SEQUENCE [LARGE SCALE GENOMIC DNA]</scope>
    <source>
        <strain evidence="2 3">CS03</strain>
    </source>
</reference>
<dbReference type="InterPro" id="IPR043019">
    <property type="entry name" value="GrlR_sf"/>
</dbReference>
<dbReference type="KEGG" id="xbv:XBW1_3046"/>
<protein>
    <recommendedName>
        <fullName evidence="4">Negative regulator GrlR</fullName>
    </recommendedName>
</protein>
<dbReference type="EMBL" id="FO818637">
    <property type="protein sequence ID" value="CDM90403.1"/>
    <property type="molecule type" value="Genomic_DNA"/>
</dbReference>
<evidence type="ECO:0000313" key="1">
    <source>
        <dbReference type="EMBL" id="CDM88194.1"/>
    </source>
</evidence>
<accession>A0A0B6XCC4</accession>
<dbReference type="Proteomes" id="UP000032930">
    <property type="component" value="Chromosome"/>
</dbReference>
<sequence length="107" mass="11775">MKDGIYFVSFRSNVQDFGNGAVVVRNNVINGGDYVCTYRGRLTHNSIILTVEQHNKEGTSVFGNISKFNLLLSVQETSIGYSLNGVVEGMPELKIETQAKFIGDLIS</sequence>
<evidence type="ECO:0000313" key="3">
    <source>
        <dbReference type="Proteomes" id="UP000032930"/>
    </source>
</evidence>
<dbReference type="Gene3D" id="2.40.128.380">
    <property type="entry name" value="T3SS negative regulator GrlR"/>
    <property type="match status" value="1"/>
</dbReference>
<dbReference type="RefSeq" id="WP_046335970.1">
    <property type="nucleotide sequence ID" value="NZ_CAWMEF010000001.1"/>
</dbReference>
<dbReference type="EMBL" id="FO818637">
    <property type="protein sequence ID" value="CDM88194.1"/>
    <property type="molecule type" value="Genomic_DNA"/>
</dbReference>
<gene>
    <name evidence="1" type="ORF">XBW1_0837</name>
    <name evidence="2" type="ORF">XBW1_3046</name>
</gene>
<proteinExistence type="predicted"/>